<evidence type="ECO:0000256" key="3">
    <source>
        <dbReference type="SAM" id="Phobius"/>
    </source>
</evidence>
<organism evidence="7 8">
    <name type="scientific">Kineococcus endophyticus</name>
    <dbReference type="NCBI Taxonomy" id="1181883"/>
    <lineage>
        <taxon>Bacteria</taxon>
        <taxon>Bacillati</taxon>
        <taxon>Actinomycetota</taxon>
        <taxon>Actinomycetes</taxon>
        <taxon>Kineosporiales</taxon>
        <taxon>Kineosporiaceae</taxon>
        <taxon>Kineococcus</taxon>
    </lineage>
</organism>
<dbReference type="InterPro" id="IPR052155">
    <property type="entry name" value="Biofilm_reg_signaling"/>
</dbReference>
<dbReference type="SUPFAM" id="SSF141868">
    <property type="entry name" value="EAL domain-like"/>
    <property type="match status" value="1"/>
</dbReference>
<dbReference type="InterPro" id="IPR043128">
    <property type="entry name" value="Rev_trsase/Diguanyl_cyclase"/>
</dbReference>
<evidence type="ECO:0000313" key="7">
    <source>
        <dbReference type="EMBL" id="MEW9264012.1"/>
    </source>
</evidence>
<keyword evidence="3" id="KW-0472">Membrane</keyword>
<dbReference type="Gene3D" id="3.20.20.450">
    <property type="entry name" value="EAL domain"/>
    <property type="match status" value="1"/>
</dbReference>
<evidence type="ECO:0000256" key="2">
    <source>
        <dbReference type="ARBA" id="ARBA00022989"/>
    </source>
</evidence>
<evidence type="ECO:0000259" key="5">
    <source>
        <dbReference type="PROSITE" id="PS50885"/>
    </source>
</evidence>
<feature type="transmembrane region" description="Helical" evidence="3">
    <location>
        <begin position="30"/>
        <end position="49"/>
    </location>
</feature>
<dbReference type="InterPro" id="IPR003660">
    <property type="entry name" value="HAMP_dom"/>
</dbReference>
<dbReference type="SMART" id="SM00052">
    <property type="entry name" value="EAL"/>
    <property type="match status" value="1"/>
</dbReference>
<name>A0ABV3P419_9ACTN</name>
<evidence type="ECO:0000259" key="6">
    <source>
        <dbReference type="PROSITE" id="PS50887"/>
    </source>
</evidence>
<gene>
    <name evidence="7" type="ORF">AB1207_04590</name>
</gene>
<feature type="domain" description="GGDEF" evidence="6">
    <location>
        <begin position="495"/>
        <end position="632"/>
    </location>
</feature>
<dbReference type="Pfam" id="PF00563">
    <property type="entry name" value="EAL"/>
    <property type="match status" value="1"/>
</dbReference>
<comment type="caution">
    <text evidence="7">The sequence shown here is derived from an EMBL/GenBank/DDBJ whole genome shotgun (WGS) entry which is preliminary data.</text>
</comment>
<dbReference type="Pfam" id="PF00672">
    <property type="entry name" value="HAMP"/>
    <property type="match status" value="1"/>
</dbReference>
<reference evidence="7 8" key="1">
    <citation type="submission" date="2024-07" db="EMBL/GenBank/DDBJ databases">
        <authorList>
            <person name="Thanompreechachai J."/>
            <person name="Duangmal K."/>
        </authorList>
    </citation>
    <scope>NUCLEOTIDE SEQUENCE [LARGE SCALE GENOMIC DNA]</scope>
    <source>
        <strain evidence="7 8">KCTC 19886</strain>
    </source>
</reference>
<dbReference type="PANTHER" id="PTHR44757:SF2">
    <property type="entry name" value="BIOFILM ARCHITECTURE MAINTENANCE PROTEIN MBAA"/>
    <property type="match status" value="1"/>
</dbReference>
<dbReference type="InterPro" id="IPR001633">
    <property type="entry name" value="EAL_dom"/>
</dbReference>
<feature type="domain" description="HAMP" evidence="5">
    <location>
        <begin position="362"/>
        <end position="413"/>
    </location>
</feature>
<dbReference type="PROSITE" id="PS50887">
    <property type="entry name" value="GGDEF"/>
    <property type="match status" value="1"/>
</dbReference>
<dbReference type="NCBIfam" id="TIGR00254">
    <property type="entry name" value="GGDEF"/>
    <property type="match status" value="1"/>
</dbReference>
<dbReference type="PROSITE" id="PS50883">
    <property type="entry name" value="EAL"/>
    <property type="match status" value="1"/>
</dbReference>
<dbReference type="RefSeq" id="WP_367636615.1">
    <property type="nucleotide sequence ID" value="NZ_JBFNQN010000003.1"/>
</dbReference>
<keyword evidence="2 3" id="KW-1133">Transmembrane helix</keyword>
<evidence type="ECO:0000313" key="8">
    <source>
        <dbReference type="Proteomes" id="UP001555826"/>
    </source>
</evidence>
<dbReference type="Pfam" id="PF00990">
    <property type="entry name" value="GGDEF"/>
    <property type="match status" value="1"/>
</dbReference>
<dbReference type="Proteomes" id="UP001555826">
    <property type="component" value="Unassembled WGS sequence"/>
</dbReference>
<sequence>MTLPSARTRRPSRRVAALLRGRAGTLRRSLIALVLVPVLGLVGLMAYAVDEQARRAQTAETAADDVAAAVALDAVRAAVAREVVPVLGQAVLDDPRTAASVGVDQDAVTSLSSLARPTLAGQALTVSRDTDGALDEARRNEGSRALAESTAATVAQLRTGARGGDLDAVFAGYQRVTDELATRVSTLLQSARAQGLDEEGTRALADLQLVSRASALAGVEVPLYFAATAGDGAERTANREAFLQAWGGYRAASADVLSQGSPGLAAAWRAATTGAAARAVDDPLDEGARQVTDASLESFVGLAAANTARDTAVRAVVEETGETARELAVGPVDRAQATLRLLVGACSVIVLGTLAAALLLRRWIALPLSRLAEQARAVSDGELVDVEEGGPVEVRTVARGLAVAVANLRRVRDQAQAVADGALDADVVTRPVHGPLGEVVHASVRQMVVALQERERLQAVLAHQASHDALTELPNRAQASELIDASLHRMARHDGRVGLLFVDLDHFKAVNDTHGHAAGDELLRVVSARMAGCLRGGDVVARLGGDEFVVVVEQVEDEGGLVDLGTRLIDAVCTPVELSGRHTGVRVRVGASVGVAISPVGGCSAERLLREADAAAYRAKAAGRGTVEVFDDALRRDIAHRTDLEHALRAGLEDGELVLHYQPVLDLRTDSVRSVEALVRWDRPGAGLLGPDAFIPVAEASDLVCDLGRWALMTAAAQLAAWDAEGGDLAGITAAVNVSGRHLAQPRLLGDVAVACAGAGIAPDRLTIEITETVLVDEPTAREHLRALRALGVRVALDDFGTGYTSIGQLSRLPVDTLKIDRSFVASRDQAHADLVRLVIGAAHSFSLGVVAEGVEEDDQLLALRDAHCDAAQGYLLGRPRSAVELRALATAGRG</sequence>
<dbReference type="Gene3D" id="3.30.70.270">
    <property type="match status" value="1"/>
</dbReference>
<feature type="domain" description="EAL" evidence="4">
    <location>
        <begin position="641"/>
        <end position="894"/>
    </location>
</feature>
<dbReference type="InterPro" id="IPR035919">
    <property type="entry name" value="EAL_sf"/>
</dbReference>
<evidence type="ECO:0000259" key="4">
    <source>
        <dbReference type="PROSITE" id="PS50883"/>
    </source>
</evidence>
<dbReference type="InterPro" id="IPR000160">
    <property type="entry name" value="GGDEF_dom"/>
</dbReference>
<dbReference type="EMBL" id="JBFNQN010000003">
    <property type="protein sequence ID" value="MEW9264012.1"/>
    <property type="molecule type" value="Genomic_DNA"/>
</dbReference>
<dbReference type="PROSITE" id="PS50885">
    <property type="entry name" value="HAMP"/>
    <property type="match status" value="1"/>
</dbReference>
<proteinExistence type="predicted"/>
<dbReference type="Gene3D" id="6.10.340.10">
    <property type="match status" value="1"/>
</dbReference>
<dbReference type="CDD" id="cd01948">
    <property type="entry name" value="EAL"/>
    <property type="match status" value="1"/>
</dbReference>
<dbReference type="CDD" id="cd01949">
    <property type="entry name" value="GGDEF"/>
    <property type="match status" value="1"/>
</dbReference>
<protein>
    <submittedName>
        <fullName evidence="7">EAL domain-containing protein</fullName>
    </submittedName>
</protein>
<dbReference type="InterPro" id="IPR029787">
    <property type="entry name" value="Nucleotide_cyclase"/>
</dbReference>
<dbReference type="SUPFAM" id="SSF55073">
    <property type="entry name" value="Nucleotide cyclase"/>
    <property type="match status" value="1"/>
</dbReference>
<dbReference type="SMART" id="SM00267">
    <property type="entry name" value="GGDEF"/>
    <property type="match status" value="1"/>
</dbReference>
<evidence type="ECO:0000256" key="1">
    <source>
        <dbReference type="ARBA" id="ARBA00022692"/>
    </source>
</evidence>
<dbReference type="PANTHER" id="PTHR44757">
    <property type="entry name" value="DIGUANYLATE CYCLASE DGCP"/>
    <property type="match status" value="1"/>
</dbReference>
<keyword evidence="1 3" id="KW-0812">Transmembrane</keyword>
<accession>A0ABV3P419</accession>
<keyword evidence="8" id="KW-1185">Reference proteome</keyword>